<accession>A0A6A4VHP7</accession>
<comment type="pathway">
    <text evidence="1">Protein modification; protein ubiquitination.</text>
</comment>
<comment type="similarity">
    <text evidence="1">Belongs to the E3 ubiquitin-protein ligase UBR1-like family.</text>
</comment>
<keyword evidence="1" id="KW-0862">Zinc</keyword>
<keyword evidence="1" id="KW-0863">Zinc-finger</keyword>
<comment type="function">
    <text evidence="1">Ubiquitin ligase protein which is a component of the N-end rule pathway. Recognizes and binds to proteins bearing specific N-terminal residues that are destabilizing according to the N-end rule, leading to their ubiquitination and subsequent degradation.</text>
</comment>
<protein>
    <recommendedName>
        <fullName evidence="1">E3 ubiquitin-protein ligase</fullName>
        <ecNumber evidence="1">2.3.2.27</ecNumber>
    </recommendedName>
</protein>
<gene>
    <name evidence="3" type="primary">UBR2_1</name>
    <name evidence="4" type="synonym">UBR2_2</name>
    <name evidence="3" type="ORF">FJT64_000849</name>
    <name evidence="4" type="ORF">FJT64_004381</name>
</gene>
<dbReference type="OrthoDB" id="26387at2759"/>
<feature type="domain" description="E3 ubiquitin-protein ligase UBR-like C-terminal" evidence="2">
    <location>
        <begin position="30"/>
        <end position="269"/>
    </location>
</feature>
<dbReference type="Proteomes" id="UP000440578">
    <property type="component" value="Unassembled WGS sequence"/>
</dbReference>
<dbReference type="EMBL" id="VIIS01001440">
    <property type="protein sequence ID" value="KAF0298264.1"/>
    <property type="molecule type" value="Genomic_DNA"/>
</dbReference>
<name>A0A6A4VHP7_AMPAM</name>
<dbReference type="Pfam" id="PF18995">
    <property type="entry name" value="PRT6_C"/>
    <property type="match status" value="1"/>
</dbReference>
<dbReference type="GO" id="GO:0071596">
    <property type="term" value="P:ubiquitin-dependent protein catabolic process via the N-end rule pathway"/>
    <property type="evidence" value="ECO:0007669"/>
    <property type="project" value="UniProtKB-UniRule"/>
</dbReference>
<keyword evidence="1" id="KW-0808">Transferase</keyword>
<dbReference type="PANTHER" id="PTHR21497">
    <property type="entry name" value="UBIQUITIN LIGASE E3 ALPHA-RELATED"/>
    <property type="match status" value="1"/>
</dbReference>
<dbReference type="GO" id="GO:0061630">
    <property type="term" value="F:ubiquitin protein ligase activity"/>
    <property type="evidence" value="ECO:0007669"/>
    <property type="project" value="UniProtKB-UniRule"/>
</dbReference>
<dbReference type="UniPathway" id="UPA00143"/>
<dbReference type="InterPro" id="IPR044046">
    <property type="entry name" value="E3_ligase_UBR-like_C"/>
</dbReference>
<keyword evidence="1" id="KW-0479">Metal-binding</keyword>
<evidence type="ECO:0000256" key="1">
    <source>
        <dbReference type="RuleBase" id="RU366018"/>
    </source>
</evidence>
<evidence type="ECO:0000313" key="4">
    <source>
        <dbReference type="EMBL" id="KAF0298264.1"/>
    </source>
</evidence>
<keyword evidence="5" id="KW-1185">Reference proteome</keyword>
<dbReference type="GO" id="GO:0008270">
    <property type="term" value="F:zinc ion binding"/>
    <property type="evidence" value="ECO:0007669"/>
    <property type="project" value="UniProtKB-UniRule"/>
</dbReference>
<comment type="catalytic activity">
    <reaction evidence="1">
        <text>S-ubiquitinyl-[E2 ubiquitin-conjugating enzyme]-L-cysteine + [acceptor protein]-L-lysine = [E2 ubiquitin-conjugating enzyme]-L-cysteine + N(6)-ubiquitinyl-[acceptor protein]-L-lysine.</text>
        <dbReference type="EC" id="2.3.2.27"/>
    </reaction>
</comment>
<proteinExistence type="inferred from homology"/>
<evidence type="ECO:0000313" key="3">
    <source>
        <dbReference type="EMBL" id="KAF0293515.1"/>
    </source>
</evidence>
<keyword evidence="1" id="KW-0833">Ubl conjugation pathway</keyword>
<organism evidence="3 5">
    <name type="scientific">Amphibalanus amphitrite</name>
    <name type="common">Striped barnacle</name>
    <name type="synonym">Balanus amphitrite</name>
    <dbReference type="NCBI Taxonomy" id="1232801"/>
    <lineage>
        <taxon>Eukaryota</taxon>
        <taxon>Metazoa</taxon>
        <taxon>Ecdysozoa</taxon>
        <taxon>Arthropoda</taxon>
        <taxon>Crustacea</taxon>
        <taxon>Multicrustacea</taxon>
        <taxon>Cirripedia</taxon>
        <taxon>Thoracica</taxon>
        <taxon>Thoracicalcarea</taxon>
        <taxon>Balanomorpha</taxon>
        <taxon>Balanoidea</taxon>
        <taxon>Balanidae</taxon>
        <taxon>Amphibalaninae</taxon>
        <taxon>Amphibalanus</taxon>
    </lineage>
</organism>
<dbReference type="EC" id="2.3.2.27" evidence="1"/>
<dbReference type="EMBL" id="VIIS01001742">
    <property type="protein sequence ID" value="KAF0293514.1"/>
    <property type="molecule type" value="Genomic_DNA"/>
</dbReference>
<dbReference type="EMBL" id="VIIS01001742">
    <property type="protein sequence ID" value="KAF0293515.1"/>
    <property type="molecule type" value="Genomic_DNA"/>
</dbReference>
<comment type="caution">
    <text evidence="3">The sequence shown here is derived from an EMBL/GenBank/DDBJ whole genome shotgun (WGS) entry which is preliminary data.</text>
</comment>
<dbReference type="GO" id="GO:0005737">
    <property type="term" value="C:cytoplasm"/>
    <property type="evidence" value="ECO:0007669"/>
    <property type="project" value="TreeGrafter"/>
</dbReference>
<sequence length="293" mass="32527">METDDEPAAGDQDEQQWLAELYTLVRSAAGVEVADVSPPLLRQYVAGAVTPFLRCCALYFHFLTGVRAPDELLQPLPLAAQYPHLLRYLGLDSLCVPQATDCQSVLQDLIAKWCRHPDIGPYLAGSRGPIVRYPLSVNTLIPLPVDFSELINKVSDFTCPSSDGESRVPAMCLACGELLCSQSYCCQVQVEHIGQIGACNAHLMRCGAGSGVMLRIRECRVHLLVNKVRGASVPPPYVDKFGEMDQGLNRGNPLTLWREQYDKLNRLWIAHGIPEEVTRLMEDSFSQTDWQNL</sequence>
<dbReference type="InterPro" id="IPR039164">
    <property type="entry name" value="UBR1-like"/>
</dbReference>
<reference evidence="3 5" key="1">
    <citation type="submission" date="2019-07" db="EMBL/GenBank/DDBJ databases">
        <title>Draft genome assembly of a fouling barnacle, Amphibalanus amphitrite (Darwin, 1854): The first reference genome for Thecostraca.</title>
        <authorList>
            <person name="Kim W."/>
        </authorList>
    </citation>
    <scope>NUCLEOTIDE SEQUENCE [LARGE SCALE GENOMIC DNA]</scope>
    <source>
        <strain evidence="3">SNU_AA5</strain>
        <tissue evidence="3">Soma without cirri and trophi</tissue>
    </source>
</reference>
<dbReference type="PANTHER" id="PTHR21497:SF24">
    <property type="entry name" value="E3 UBIQUITIN-PROTEIN LIGASE UBR1"/>
    <property type="match status" value="1"/>
</dbReference>
<dbReference type="GO" id="GO:0000151">
    <property type="term" value="C:ubiquitin ligase complex"/>
    <property type="evidence" value="ECO:0007669"/>
    <property type="project" value="TreeGrafter"/>
</dbReference>
<dbReference type="AlphaFoldDB" id="A0A6A4VHP7"/>
<dbReference type="GO" id="GO:0016567">
    <property type="term" value="P:protein ubiquitination"/>
    <property type="evidence" value="ECO:0007669"/>
    <property type="project" value="UniProtKB-UniRule"/>
</dbReference>
<evidence type="ECO:0000313" key="5">
    <source>
        <dbReference type="Proteomes" id="UP000440578"/>
    </source>
</evidence>
<evidence type="ECO:0000259" key="2">
    <source>
        <dbReference type="Pfam" id="PF18995"/>
    </source>
</evidence>